<sequence length="524" mass="59471">MYRNRQSTTAVNYYNQEINASSPPPPNSIQNDPDDNLKISQQQQLQPKAVNMDDEVQLERAVYQAFASLDPDLALELRTALTLAPALVYRESKFMDFLRTELYDVQAAAVRIANYWKFRRELFEDRWLLPMTQTGAGALTPDQVQLLRSGFKVLLHGENSDPVCMSNYSRLPLGAEYYYDFCPIYFYILSVETCPAAQLQGVCNFYAVTTGFRKVPDLSLDMVKKLGTSLPFKIHKTVVGRMFDYARDSWLNDMACAAVSKNARELGLQPDCVAAPSVRSTIVALEDCGLDRNFIPVDMGGDYFYGQQFNEWVRARLSIEDAMAAAPPVRNTAVTVNHRTTNHTNWNDMMQGFLSEGSSSSSCVVSQDGTSDPRIVELSREDPVTGATHNKVNKKTKKKTKTTLASSSTTSTKERKKMIQQEPGETREEFLKRRDYLYGRRSYYNKERRKNEIQTEFELAKLTNTRLKTEQQRLEVLVQQATCLVHAAEESARTKEDQDVSCHGRLSPGQVTDSSWSEMDPWTD</sequence>
<reference evidence="2" key="1">
    <citation type="submission" date="2021-01" db="EMBL/GenBank/DDBJ databases">
        <authorList>
            <person name="Corre E."/>
            <person name="Pelletier E."/>
            <person name="Niang G."/>
            <person name="Scheremetjew M."/>
            <person name="Finn R."/>
            <person name="Kale V."/>
            <person name="Holt S."/>
            <person name="Cochrane G."/>
            <person name="Meng A."/>
            <person name="Brown T."/>
            <person name="Cohen L."/>
        </authorList>
    </citation>
    <scope>NUCLEOTIDE SEQUENCE</scope>
    <source>
        <strain evidence="2">CCMP127</strain>
    </source>
</reference>
<evidence type="ECO:0000256" key="1">
    <source>
        <dbReference type="SAM" id="MobiDB-lite"/>
    </source>
</evidence>
<feature type="region of interest" description="Disordered" evidence="1">
    <location>
        <begin position="490"/>
        <end position="524"/>
    </location>
</feature>
<dbReference type="AlphaFoldDB" id="A0A7S3LDI9"/>
<organism evidence="2">
    <name type="scientific">Amphora coffeiformis</name>
    <dbReference type="NCBI Taxonomy" id="265554"/>
    <lineage>
        <taxon>Eukaryota</taxon>
        <taxon>Sar</taxon>
        <taxon>Stramenopiles</taxon>
        <taxon>Ochrophyta</taxon>
        <taxon>Bacillariophyta</taxon>
        <taxon>Bacillariophyceae</taxon>
        <taxon>Bacillariophycidae</taxon>
        <taxon>Thalassiophysales</taxon>
        <taxon>Catenulaceae</taxon>
        <taxon>Amphora</taxon>
    </lineage>
</organism>
<gene>
    <name evidence="2" type="ORF">ACOF00016_LOCUS16753</name>
</gene>
<feature type="region of interest" description="Disordered" evidence="1">
    <location>
        <begin position="382"/>
        <end position="424"/>
    </location>
</feature>
<name>A0A7S3LDI9_9STRA</name>
<feature type="compositionally biased region" description="Basic and acidic residues" evidence="1">
    <location>
        <begin position="490"/>
        <end position="502"/>
    </location>
</feature>
<feature type="compositionally biased region" description="Basic residues" evidence="1">
    <location>
        <begin position="391"/>
        <end position="401"/>
    </location>
</feature>
<dbReference type="EMBL" id="HBIM01022586">
    <property type="protein sequence ID" value="CAE0419958.1"/>
    <property type="molecule type" value="Transcribed_RNA"/>
</dbReference>
<protein>
    <submittedName>
        <fullName evidence="2">Uncharacterized protein</fullName>
    </submittedName>
</protein>
<accession>A0A7S3LDI9</accession>
<evidence type="ECO:0000313" key="2">
    <source>
        <dbReference type="EMBL" id="CAE0419958.1"/>
    </source>
</evidence>
<feature type="compositionally biased region" description="Low complexity" evidence="1">
    <location>
        <begin position="402"/>
        <end position="411"/>
    </location>
</feature>
<proteinExistence type="predicted"/>